<dbReference type="InterPro" id="IPR047057">
    <property type="entry name" value="MerR_fam"/>
</dbReference>
<dbReference type="Gene3D" id="1.10.1660.10">
    <property type="match status" value="1"/>
</dbReference>
<dbReference type="PROSITE" id="PS50937">
    <property type="entry name" value="HTH_MERR_2"/>
    <property type="match status" value="1"/>
</dbReference>
<dbReference type="CDD" id="cd00592">
    <property type="entry name" value="HTH_MerR-like"/>
    <property type="match status" value="1"/>
</dbReference>
<dbReference type="AlphaFoldDB" id="A0AA48KUE4"/>
<dbReference type="Proteomes" id="UP001333710">
    <property type="component" value="Chromosome"/>
</dbReference>
<evidence type="ECO:0000256" key="3">
    <source>
        <dbReference type="ARBA" id="ARBA00023125"/>
    </source>
</evidence>
<evidence type="ECO:0000256" key="2">
    <source>
        <dbReference type="ARBA" id="ARBA00023015"/>
    </source>
</evidence>
<dbReference type="InterPro" id="IPR000551">
    <property type="entry name" value="MerR-type_HTH_dom"/>
</dbReference>
<dbReference type="KEGG" id="pmaw:MACH26_18860"/>
<dbReference type="GO" id="GO:0003700">
    <property type="term" value="F:DNA-binding transcription factor activity"/>
    <property type="evidence" value="ECO:0007669"/>
    <property type="project" value="InterPro"/>
</dbReference>
<dbReference type="PANTHER" id="PTHR30204">
    <property type="entry name" value="REDOX-CYCLING DRUG-SENSING TRANSCRIPTIONAL ACTIVATOR SOXR"/>
    <property type="match status" value="1"/>
</dbReference>
<evidence type="ECO:0000313" key="6">
    <source>
        <dbReference type="EMBL" id="BDX06365.1"/>
    </source>
</evidence>
<feature type="domain" description="HTH merR-type" evidence="5">
    <location>
        <begin position="1"/>
        <end position="70"/>
    </location>
</feature>
<dbReference type="SMART" id="SM00422">
    <property type="entry name" value="HTH_MERR"/>
    <property type="match status" value="1"/>
</dbReference>
<dbReference type="RefSeq" id="WP_338292385.1">
    <property type="nucleotide sequence ID" value="NZ_AP027272.1"/>
</dbReference>
<dbReference type="EMBL" id="AP027272">
    <property type="protein sequence ID" value="BDX06365.1"/>
    <property type="molecule type" value="Genomic_DNA"/>
</dbReference>
<accession>A0AA48KUE4</accession>
<proteinExistence type="predicted"/>
<keyword evidence="2" id="KW-0805">Transcription regulation</keyword>
<reference evidence="6" key="1">
    <citation type="submission" date="2023-01" db="EMBL/GenBank/DDBJ databases">
        <title>Complete genome sequence of Planctobacterium marinum strain Dej080120_11.</title>
        <authorList>
            <person name="Ueki S."/>
            <person name="Maruyama F."/>
        </authorList>
    </citation>
    <scope>NUCLEOTIDE SEQUENCE</scope>
    <source>
        <strain evidence="6">Dej080120_11</strain>
    </source>
</reference>
<evidence type="ECO:0000313" key="7">
    <source>
        <dbReference type="Proteomes" id="UP001333710"/>
    </source>
</evidence>
<dbReference type="InterPro" id="IPR009061">
    <property type="entry name" value="DNA-bd_dom_put_sf"/>
</dbReference>
<evidence type="ECO:0000256" key="1">
    <source>
        <dbReference type="ARBA" id="ARBA00022491"/>
    </source>
</evidence>
<gene>
    <name evidence="6" type="ORF">MACH26_18860</name>
</gene>
<dbReference type="GO" id="GO:0003677">
    <property type="term" value="F:DNA binding"/>
    <property type="evidence" value="ECO:0007669"/>
    <property type="project" value="UniProtKB-KW"/>
</dbReference>
<protein>
    <recommendedName>
        <fullName evidence="5">HTH merR-type domain-containing protein</fullName>
    </recommendedName>
</protein>
<dbReference type="SUPFAM" id="SSF46955">
    <property type="entry name" value="Putative DNA-binding domain"/>
    <property type="match status" value="1"/>
</dbReference>
<evidence type="ECO:0000256" key="4">
    <source>
        <dbReference type="ARBA" id="ARBA00023163"/>
    </source>
</evidence>
<name>A0AA48KUE4_9ALTE</name>
<dbReference type="Pfam" id="PF13411">
    <property type="entry name" value="MerR_1"/>
    <property type="match status" value="1"/>
</dbReference>
<dbReference type="PANTHER" id="PTHR30204:SF69">
    <property type="entry name" value="MERR-FAMILY TRANSCRIPTIONAL REGULATOR"/>
    <property type="match status" value="1"/>
</dbReference>
<organism evidence="6 7">
    <name type="scientific">Planctobacterium marinum</name>
    <dbReference type="NCBI Taxonomy" id="1631968"/>
    <lineage>
        <taxon>Bacteria</taxon>
        <taxon>Pseudomonadati</taxon>
        <taxon>Pseudomonadota</taxon>
        <taxon>Gammaproteobacteria</taxon>
        <taxon>Alteromonadales</taxon>
        <taxon>Alteromonadaceae</taxon>
        <taxon>Planctobacterium</taxon>
    </lineage>
</organism>
<keyword evidence="3" id="KW-0238">DNA-binding</keyword>
<keyword evidence="4" id="KW-0804">Transcription</keyword>
<evidence type="ECO:0000259" key="5">
    <source>
        <dbReference type="PROSITE" id="PS50937"/>
    </source>
</evidence>
<keyword evidence="7" id="KW-1185">Reference proteome</keyword>
<sequence>MKFSLDKVVELVSLPKRTVRYYIQKGLVDRPIGERKAAHYTQQHVEQLLAVKRWKQSGLNLERISQLLSGESPAPNLMTGVQKLGSTKVVSRMHIIDGITLEIDAEQNPLNNEQVQTLVHRLNEVLTDIKAQQK</sequence>
<keyword evidence="1" id="KW-0678">Repressor</keyword>